<dbReference type="Proteomes" id="UP000254387">
    <property type="component" value="Unassembled WGS sequence"/>
</dbReference>
<dbReference type="PANTHER" id="PTHR30612:SF0">
    <property type="entry name" value="CHLOROPLAST PROTEIN-TRANSPORTING ATPASE"/>
    <property type="match status" value="1"/>
</dbReference>
<evidence type="ECO:0000256" key="1">
    <source>
        <dbReference type="ARBA" id="ARBA00022448"/>
    </source>
</evidence>
<dbReference type="GO" id="GO:0004386">
    <property type="term" value="F:helicase activity"/>
    <property type="evidence" value="ECO:0007669"/>
    <property type="project" value="UniProtKB-KW"/>
</dbReference>
<proteinExistence type="predicted"/>
<accession>A0A378BC79</accession>
<evidence type="ECO:0000313" key="10">
    <source>
        <dbReference type="EMBL" id="STV35978.1"/>
    </source>
</evidence>
<name>A0A378BC79_KLEPN</name>
<dbReference type="Pfam" id="PF21090">
    <property type="entry name" value="P-loop_SecA"/>
    <property type="match status" value="1"/>
</dbReference>
<dbReference type="PANTHER" id="PTHR30612">
    <property type="entry name" value="SECA INNER MEMBRANE COMPONENT OF SEC PROTEIN SECRETION SYSTEM"/>
    <property type="match status" value="1"/>
</dbReference>
<keyword evidence="10" id="KW-0378">Hydrolase</keyword>
<dbReference type="InterPro" id="IPR014018">
    <property type="entry name" value="SecA_motor_DEAD"/>
</dbReference>
<dbReference type="GO" id="GO:0005886">
    <property type="term" value="C:plasma membrane"/>
    <property type="evidence" value="ECO:0007669"/>
    <property type="project" value="TreeGrafter"/>
</dbReference>
<dbReference type="InterPro" id="IPR000185">
    <property type="entry name" value="SecA"/>
</dbReference>
<keyword evidence="10" id="KW-0347">Helicase</keyword>
<evidence type="ECO:0000256" key="5">
    <source>
        <dbReference type="ARBA" id="ARBA00022927"/>
    </source>
</evidence>
<dbReference type="InterPro" id="IPR027417">
    <property type="entry name" value="P-loop_NTPase"/>
</dbReference>
<keyword evidence="1" id="KW-0813">Transport</keyword>
<dbReference type="GO" id="GO:0005829">
    <property type="term" value="C:cytosol"/>
    <property type="evidence" value="ECO:0007669"/>
    <property type="project" value="TreeGrafter"/>
</dbReference>
<dbReference type="GO" id="GO:0006605">
    <property type="term" value="P:protein targeting"/>
    <property type="evidence" value="ECO:0007669"/>
    <property type="project" value="InterPro"/>
</dbReference>
<keyword evidence="4" id="KW-0067">ATP-binding</keyword>
<evidence type="ECO:0000256" key="8">
    <source>
        <dbReference type="ARBA" id="ARBA00023136"/>
    </source>
</evidence>
<feature type="domain" description="SecA family profile" evidence="9">
    <location>
        <begin position="1"/>
        <end position="130"/>
    </location>
</feature>
<dbReference type="GO" id="GO:0043952">
    <property type="term" value="P:protein transport by the Sec complex"/>
    <property type="evidence" value="ECO:0007669"/>
    <property type="project" value="TreeGrafter"/>
</dbReference>
<dbReference type="InterPro" id="IPR020937">
    <property type="entry name" value="SecA_CS"/>
</dbReference>
<sequence>MVSRELTKAGIKHNVLNAKFHASEADIVAQAGYPSAVTIATNMAGRGTDIMLGGSWQAEVAALENPTPEQIEKSKPTGRYATMRYWPQAVCTSSVPSVMNLAVSITSCAAVLVVRGMPVLPASTCQWKMP</sequence>
<dbReference type="EMBL" id="UGMN01000004">
    <property type="protein sequence ID" value="STV35978.1"/>
    <property type="molecule type" value="Genomic_DNA"/>
</dbReference>
<evidence type="ECO:0000256" key="3">
    <source>
        <dbReference type="ARBA" id="ARBA00022741"/>
    </source>
</evidence>
<dbReference type="GO" id="GO:0006886">
    <property type="term" value="P:intracellular protein transport"/>
    <property type="evidence" value="ECO:0007669"/>
    <property type="project" value="InterPro"/>
</dbReference>
<dbReference type="PROSITE" id="PS51196">
    <property type="entry name" value="SECA_MOTOR_DEAD"/>
    <property type="match status" value="1"/>
</dbReference>
<dbReference type="GO" id="GO:0031522">
    <property type="term" value="C:cell envelope Sec protein transport complex"/>
    <property type="evidence" value="ECO:0007669"/>
    <property type="project" value="TreeGrafter"/>
</dbReference>
<keyword evidence="2" id="KW-1003">Cell membrane</keyword>
<evidence type="ECO:0000256" key="4">
    <source>
        <dbReference type="ARBA" id="ARBA00022840"/>
    </source>
</evidence>
<protein>
    <submittedName>
        <fullName evidence="10">Protein export cytoplasm protein SecA ATPase RNA helicase</fullName>
    </submittedName>
</protein>
<evidence type="ECO:0000256" key="2">
    <source>
        <dbReference type="ARBA" id="ARBA00022475"/>
    </source>
</evidence>
<keyword evidence="6" id="KW-1278">Translocase</keyword>
<organism evidence="10 11">
    <name type="scientific">Klebsiella pneumoniae</name>
    <dbReference type="NCBI Taxonomy" id="573"/>
    <lineage>
        <taxon>Bacteria</taxon>
        <taxon>Pseudomonadati</taxon>
        <taxon>Pseudomonadota</taxon>
        <taxon>Gammaproteobacteria</taxon>
        <taxon>Enterobacterales</taxon>
        <taxon>Enterobacteriaceae</taxon>
        <taxon>Klebsiella/Raoultella group</taxon>
        <taxon>Klebsiella</taxon>
        <taxon>Klebsiella pneumoniae complex</taxon>
    </lineage>
</organism>
<reference evidence="10 11" key="1">
    <citation type="submission" date="2018-06" db="EMBL/GenBank/DDBJ databases">
        <authorList>
            <consortium name="Pathogen Informatics"/>
            <person name="Doyle S."/>
        </authorList>
    </citation>
    <scope>NUCLEOTIDE SEQUENCE [LARGE SCALE GENOMIC DNA]</scope>
    <source>
        <strain evidence="10 11">NCTC5053</strain>
    </source>
</reference>
<dbReference type="InterPro" id="IPR044722">
    <property type="entry name" value="SecA_SF2_C"/>
</dbReference>
<dbReference type="Gene3D" id="3.40.50.300">
    <property type="entry name" value="P-loop containing nucleotide triphosphate hydrolases"/>
    <property type="match status" value="1"/>
</dbReference>
<dbReference type="SUPFAM" id="SSF52540">
    <property type="entry name" value="P-loop containing nucleoside triphosphate hydrolases"/>
    <property type="match status" value="1"/>
</dbReference>
<evidence type="ECO:0000256" key="7">
    <source>
        <dbReference type="ARBA" id="ARBA00023010"/>
    </source>
</evidence>
<gene>
    <name evidence="10" type="primary">secA_6</name>
    <name evidence="10" type="ORF">NCTC5053_04332</name>
</gene>
<evidence type="ECO:0000313" key="11">
    <source>
        <dbReference type="Proteomes" id="UP000254387"/>
    </source>
</evidence>
<keyword evidence="5" id="KW-0653">Protein transport</keyword>
<evidence type="ECO:0000259" key="9">
    <source>
        <dbReference type="PROSITE" id="PS51196"/>
    </source>
</evidence>
<keyword evidence="3" id="KW-0547">Nucleotide-binding</keyword>
<dbReference type="GO" id="GO:0005524">
    <property type="term" value="F:ATP binding"/>
    <property type="evidence" value="ECO:0007669"/>
    <property type="project" value="UniProtKB-KW"/>
</dbReference>
<keyword evidence="8" id="KW-0472">Membrane</keyword>
<dbReference type="AlphaFoldDB" id="A0A378BC79"/>
<dbReference type="PROSITE" id="PS01312">
    <property type="entry name" value="SECA"/>
    <property type="match status" value="1"/>
</dbReference>
<keyword evidence="7" id="KW-0811">Translocation</keyword>
<evidence type="ECO:0000256" key="6">
    <source>
        <dbReference type="ARBA" id="ARBA00022967"/>
    </source>
</evidence>